<dbReference type="Proteomes" id="UP000244334">
    <property type="component" value="Unassembled WGS sequence"/>
</dbReference>
<gene>
    <name evidence="2" type="ORF">ACZ87_03879</name>
</gene>
<feature type="compositionally biased region" description="Basic and acidic residues" evidence="1">
    <location>
        <begin position="1"/>
        <end position="19"/>
    </location>
</feature>
<accession>A0A328TG04</accession>
<dbReference type="AlphaFoldDB" id="A0A328TG04"/>
<protein>
    <submittedName>
        <fullName evidence="2">Uncharacterized protein</fullName>
    </submittedName>
</protein>
<name>A0A328TG04_9GAMM</name>
<reference evidence="2" key="1">
    <citation type="submission" date="2018-04" db="EMBL/GenBank/DDBJ databases">
        <title>Genomes of the Obligate Erwinia dacicola and Facultative Enterobacter sp. OLF Endosymbionts of the Olive Fruit fly, Bactrocera oleae.</title>
        <authorList>
            <person name="Estes A.M."/>
            <person name="Hearn D.J."/>
            <person name="Agarwal S."/>
            <person name="Pierson E.A."/>
            <person name="Dunning-Hotopp J.C."/>
        </authorList>
    </citation>
    <scope>NUCLEOTIDE SEQUENCE [LARGE SCALE GENOMIC DNA]</scope>
    <source>
        <strain evidence="2">Oroville</strain>
    </source>
</reference>
<evidence type="ECO:0000313" key="3">
    <source>
        <dbReference type="Proteomes" id="UP000244334"/>
    </source>
</evidence>
<evidence type="ECO:0000313" key="2">
    <source>
        <dbReference type="EMBL" id="RAP68313.1"/>
    </source>
</evidence>
<feature type="region of interest" description="Disordered" evidence="1">
    <location>
        <begin position="1"/>
        <end position="20"/>
    </location>
</feature>
<comment type="caution">
    <text evidence="2">The sequence shown here is derived from an EMBL/GenBank/DDBJ whole genome shotgun (WGS) entry which is preliminary data.</text>
</comment>
<evidence type="ECO:0000256" key="1">
    <source>
        <dbReference type="SAM" id="MobiDB-lite"/>
    </source>
</evidence>
<keyword evidence="3" id="KW-1185">Reference proteome</keyword>
<proteinExistence type="predicted"/>
<feature type="non-terminal residue" evidence="2">
    <location>
        <position position="38"/>
    </location>
</feature>
<organism evidence="2 3">
    <name type="scientific">Candidatus Erwinia dacicola</name>
    <dbReference type="NCBI Taxonomy" id="252393"/>
    <lineage>
        <taxon>Bacteria</taxon>
        <taxon>Pseudomonadati</taxon>
        <taxon>Pseudomonadota</taxon>
        <taxon>Gammaproteobacteria</taxon>
        <taxon>Enterobacterales</taxon>
        <taxon>Erwiniaceae</taxon>
        <taxon>Erwinia</taxon>
    </lineage>
</organism>
<dbReference type="EMBL" id="LJAM02000847">
    <property type="protein sequence ID" value="RAP68313.1"/>
    <property type="molecule type" value="Genomic_DNA"/>
</dbReference>
<sequence length="38" mass="4146">MDVRPNLHTVDGDRNRGDGTARMADITLKRGRHATVAA</sequence>